<gene>
    <name evidence="2" type="ORF">J2S63_003764</name>
</gene>
<dbReference type="Gene3D" id="2.60.40.10">
    <property type="entry name" value="Immunoglobulins"/>
    <property type="match status" value="2"/>
</dbReference>
<dbReference type="Pfam" id="PF00801">
    <property type="entry name" value="PKD"/>
    <property type="match status" value="1"/>
</dbReference>
<dbReference type="InterPro" id="IPR000601">
    <property type="entry name" value="PKD_dom"/>
</dbReference>
<name>A0ABU2C0N4_9ACTN</name>
<dbReference type="CDD" id="cd01951">
    <property type="entry name" value="lectin_L-type"/>
    <property type="match status" value="1"/>
</dbReference>
<evidence type="ECO:0000259" key="1">
    <source>
        <dbReference type="PROSITE" id="PS50093"/>
    </source>
</evidence>
<evidence type="ECO:0000313" key="3">
    <source>
        <dbReference type="Proteomes" id="UP001183648"/>
    </source>
</evidence>
<dbReference type="PANTHER" id="PTHR32401">
    <property type="entry name" value="CONCANAVALIN A-LIKE LECTIN FAMILY PROTEIN"/>
    <property type="match status" value="1"/>
</dbReference>
<dbReference type="Gene3D" id="2.60.120.200">
    <property type="match status" value="1"/>
</dbReference>
<keyword evidence="3" id="KW-1185">Reference proteome</keyword>
<reference evidence="2 3" key="1">
    <citation type="submission" date="2023-07" db="EMBL/GenBank/DDBJ databases">
        <title>Sequencing the genomes of 1000 actinobacteria strains.</title>
        <authorList>
            <person name="Klenk H.-P."/>
        </authorList>
    </citation>
    <scope>NUCLEOTIDE SEQUENCE [LARGE SCALE GENOMIC DNA]</scope>
    <source>
        <strain evidence="2 3">DSM 19426</strain>
    </source>
</reference>
<dbReference type="SUPFAM" id="SSF49299">
    <property type="entry name" value="PKD domain"/>
    <property type="match status" value="1"/>
</dbReference>
<dbReference type="PROSITE" id="PS50093">
    <property type="entry name" value="PKD"/>
    <property type="match status" value="1"/>
</dbReference>
<dbReference type="SUPFAM" id="SSF49899">
    <property type="entry name" value="Concanavalin A-like lectins/glucanases"/>
    <property type="match status" value="1"/>
</dbReference>
<evidence type="ECO:0000313" key="2">
    <source>
        <dbReference type="EMBL" id="MDR7364211.1"/>
    </source>
</evidence>
<sequence>MTISPSPRLIGLGAGTLLIVGLQLATATSTQGVPLPEQCGTTTYAGFGDPLPAPLSINGNAAVVSTSDGPVLRVTPAAYNQAGSAFTTSKVNLVNGGSFSTKFSFRFSSQLGGGADGVVFTVQNVSSNVGGLGGGIGYQGVAQSIGVELDNWNNGSIDGNSDNHAGIDLNGDVSSVVRAPLAPINLDDPSVVHRAWVDYDGATDALEVRVADSDTRPVSPLLSYTVDLPAVLGGSGAPADDAFIGFTSGTGAAAANHDILSWEFSNCYRPVGVDSPPFVDAGGPYTGEEGAAVDVAGAASDDRTMPLPSTWSATGPGTCSFGDPSTVTTTVTCDQPGTYTLTLSADDGENPPVSDTATLELAASNHAPEVGALSADATGACAVTASARFTDPDAADTHTAEFSWGDTTSSPGTVVESAVTGTATGTATGTHTYGSAGSYTIGVTVTDQDGSSDAETLTYATANGAGDFLPPINQGGTTRSVFKKGSTIPVKIVVNDCDGKLVTTLSPVVQLDRIDTVPVGAVNETMIVESATNGKTMRWVGDMYHYTLSTKNSQFAGGAALTAGTYRITVTDPSLAHSRSVVFDLR</sequence>
<dbReference type="InterPro" id="IPR001220">
    <property type="entry name" value="Legume_lectin_dom"/>
</dbReference>
<comment type="caution">
    <text evidence="2">The sequence shown here is derived from an EMBL/GenBank/DDBJ whole genome shotgun (WGS) entry which is preliminary data.</text>
</comment>
<dbReference type="Proteomes" id="UP001183648">
    <property type="component" value="Unassembled WGS sequence"/>
</dbReference>
<dbReference type="InterPro" id="IPR035986">
    <property type="entry name" value="PKD_dom_sf"/>
</dbReference>
<dbReference type="InterPro" id="IPR050258">
    <property type="entry name" value="Leguminous_Lectin"/>
</dbReference>
<dbReference type="InterPro" id="IPR056573">
    <property type="entry name" value="Lectin_L-type_dom"/>
</dbReference>
<dbReference type="PANTHER" id="PTHR32401:SF48">
    <property type="entry name" value="LEGUME LECTIN DOMAIN-CONTAINING PROTEIN"/>
    <property type="match status" value="1"/>
</dbReference>
<proteinExistence type="predicted"/>
<feature type="domain" description="PKD" evidence="1">
    <location>
        <begin position="382"/>
        <end position="456"/>
    </location>
</feature>
<accession>A0ABU2C0N4</accession>
<protein>
    <recommendedName>
        <fullName evidence="1">PKD domain-containing protein</fullName>
    </recommendedName>
</protein>
<organism evidence="2 3">
    <name type="scientific">Nocardioides marmoribigeumensis</name>
    <dbReference type="NCBI Taxonomy" id="433649"/>
    <lineage>
        <taxon>Bacteria</taxon>
        <taxon>Bacillati</taxon>
        <taxon>Actinomycetota</taxon>
        <taxon>Actinomycetes</taxon>
        <taxon>Propionibacteriales</taxon>
        <taxon>Nocardioidaceae</taxon>
        <taxon>Nocardioides</taxon>
    </lineage>
</organism>
<dbReference type="EMBL" id="JAVDYG010000001">
    <property type="protein sequence ID" value="MDR7364211.1"/>
    <property type="molecule type" value="Genomic_DNA"/>
</dbReference>
<dbReference type="Pfam" id="PF00139">
    <property type="entry name" value="Lectin_legB"/>
    <property type="match status" value="1"/>
</dbReference>
<dbReference type="InterPro" id="IPR013320">
    <property type="entry name" value="ConA-like_dom_sf"/>
</dbReference>
<dbReference type="RefSeq" id="WP_310305610.1">
    <property type="nucleotide sequence ID" value="NZ_BAAAPS010000005.1"/>
</dbReference>
<dbReference type="InterPro" id="IPR013783">
    <property type="entry name" value="Ig-like_fold"/>
</dbReference>